<evidence type="ECO:0000256" key="1">
    <source>
        <dbReference type="ARBA" id="ARBA00022448"/>
    </source>
</evidence>
<dbReference type="PANTHER" id="PTHR12517:SF0">
    <property type="entry name" value="INTERMEMBRANE LIPID TRANSFER PROTEIN VPS13B"/>
    <property type="match status" value="1"/>
</dbReference>
<dbReference type="InParanoid" id="A0A024G1K2"/>
<dbReference type="EMBL" id="CAIX01000010">
    <property type="protein sequence ID" value="CCI40654.1"/>
    <property type="molecule type" value="Genomic_DNA"/>
</dbReference>
<gene>
    <name evidence="3" type="ORF">BN9_014380</name>
</gene>
<proteinExistence type="predicted"/>
<evidence type="ECO:0000259" key="2">
    <source>
        <dbReference type="Pfam" id="PF12624"/>
    </source>
</evidence>
<dbReference type="PANTHER" id="PTHR12517">
    <property type="entry name" value="VACUOLAR PROTEIN SORTING-ASSOCIATED PROTEIN 13B"/>
    <property type="match status" value="1"/>
</dbReference>
<dbReference type="InterPro" id="IPR026854">
    <property type="entry name" value="VPS13_N"/>
</dbReference>
<keyword evidence="1" id="KW-0813">Transport</keyword>
<comment type="caution">
    <text evidence="3">The sequence shown here is derived from an EMBL/GenBank/DDBJ whole genome shotgun (WGS) entry which is preliminary data.</text>
</comment>
<evidence type="ECO:0000313" key="3">
    <source>
        <dbReference type="EMBL" id="CCI40654.1"/>
    </source>
</evidence>
<dbReference type="InterPro" id="IPR039782">
    <property type="entry name" value="VPS13B"/>
</dbReference>
<organism evidence="3 4">
    <name type="scientific">Albugo candida</name>
    <dbReference type="NCBI Taxonomy" id="65357"/>
    <lineage>
        <taxon>Eukaryota</taxon>
        <taxon>Sar</taxon>
        <taxon>Stramenopiles</taxon>
        <taxon>Oomycota</taxon>
        <taxon>Peronosporomycetes</taxon>
        <taxon>Albuginales</taxon>
        <taxon>Albuginaceae</taxon>
        <taxon>Albugo</taxon>
    </lineage>
</organism>
<keyword evidence="4" id="KW-1185">Reference proteome</keyword>
<sequence length="3780" mass="424060">MFDILSSPIRSYIAQTLQFYLSKYIEGIHLEGLGFFGGDLVLNDLEIKRHVLLESLEISPSFDFSRGFIRELRIHIPWTQLLSQPIEVKLYTIEIILTTVKSQNDAQRSTSASTKRSRVSSGQATQLDEAKPSWIHEALQKILVNVTVQVNNLVVKYEESEVVLSMALGSLEIKSARNRLGWMAGFAEVEGPQQEICKIITAGDLTIFLDRYTESETPDAPRRVIGYEIPILNRGSISSRVRLYLKKITDMKEADTQSHVSSFTNANANSDDALTELYRPCVNQDPLYIYLQRRAGIQPLIEVDINVGTLQFSISDRQLEMLVKVSQSSQILCAKSIPNQQNETRRACEEQDLFEGSFDDEEMTENPTLEKAPSWLDRSLDYLRFATDIDDPLVSELLAESEKALSAPKEQHQSLKVVPPPTCTCIRISIESCAITLRHHKGEEQGINATEEETDDIELLEELIPVANLGLVPVRLHQVRASTPYSPVSICTLFLTASALELVLESKQHTRTSTSDLQIGRFDLAIQIGGVKVYCDSMDSDVLTWGSASTLKHPLTQMSFFNQESSQNEKSDNDQPNLSAPRVDLRCDCEVFWDKGTHQCVPLSTLMQWSTQIVSYIPTMSSIELDRLEVSLKMLLHDELQGLAWNNWIVDNTLWADLTSQMQQMSHEQNQPLSRLEVQAFLFKALSQYTLHTCGKGTEYLQNALAGNKAHRTADAAVRGRFCLQTIKGDGIEADNAQDTLQIFDVSLGEMTADIDYQFCRNVWEFIPLSSFGEEIVTVSKSQSNSKSSAFRTVTWRGMDVRCAFPSTIGDHRIRFGVKDVLLEQKALGSFHFAVEKAFFEIGEASRAAMNSFVVIYGLRSHKNVAMSGMSMDRTVLKLQEKVSRHIAAVFGQSTTSTTSSSSSYQIQLTHISFTAEKKENIGMCIRLGSIHVCSHTRKRAFERMLQAGVLPIKTVEEWSMIHLQIGCKCNQQLDSLFATNPDDHIKAQEAFLIDRVSMNIPELEGDLSSLLRAIQCVQRTVRVATIELEKRFTRKQTPTEENVGQLYSVSSDTRVEISFAGGSLDMNPGMSLLLPSVRVESTQTADSKRIVGTALDLTWKLSVTKLYCKLPNSVGYLPSCIDVLQLGGIEASSSYSDETKSIDGKESSRKLVVVVRIGKVDLKLSRYNMYWLYRLPFICKALSPIPAATESSKQGLAPDMISTFKLAIDCLKVSCHGDFQRALGGNPHSITTRYGWLQMESNSIEFAVDSKRKLRDCLDPLIMLDGQFYVMNMRITEGIALTDRVGNNFGDFGVLPESIFLAFLLYLDVVELQAVKAAMLSEAHPSGGKVEMSGPLLSWTITSSIVRAFRHQANARCSSPNTAEIPLLIETKRDSYATIPPATTSTACFSLVFSNYMMKSDEHFDEVVLAASMESFDIALSTSSILLIASVSAASCCSCRRCDHATRERTERHKPSAKQQYRLANIAEMEVSVAIRSQRLVLINSTTDDENAFGKDPVVLSFDFISSSSSSWNDLWLERFRYSQFNAQALPSHLELICRPGHQNRNKQRQVSFHLSKLEFSIIEWQSDRNADQAFGLERLLRVSIKSKHVVIGPCNATCEIIAEPKVQKWAISLTKVRIQAEKHHFDRIVVQMSTLLAAANCARRSFVVHGTTRSSSSPTCDTKQMAIAMDLAVDGVLITLGQCIRSRLGHIGWRHSNVTHSGSFYMQNFVIGHCISNVENLIIGPLSDPVLWQNDVSNYFGKLVSGQWSLLEITQNGSNSSSRLVCVDVQSFQLHLSATFLQILTEFLAVPLPKSTFQVVPQIQKTTPTPFEFASEKISWKFLILPSILSFTGERSASDQWAVAPRIWLSFGQGFVTLSLNDTTSNRASTQRKHSPLYRFLPYEWMNVIVNVEKICIRVVEKAPIVQSVLPIQQTDTQTSSWPQFWALIRSANTCTKYDVIEEFSARGVGHCVVVLEKHFYEQTYSLTSCTSLTAIVDAGSIKCRASQYTLRALLLLSVNPLRTKDQSAPKAHIRTEREPLSIDQSTDDLNDLARIIKPHDHPSPGELVLKESLTVETGNVYIQQPTSSISQYRIRTHLASNSQYEVSQLIENANQDAWNVEDHANGWMSMHWSYHLPRTVDEIIVLPVPHPPTGLPSGWPTAQYDREADLLCQIRYWNYDRGLYELVGHFYIPWGTHDEYISHTNDEQYDPQENEDDDLDLTNQIRHVIIQHAPASDRWEVRWRSPLIEDKEQEKRLTISALVASSIQVKSRLAMNAYKTLSIQICPIEIIGSICHYTFEKYSHDIVVFKALEMRLRLDQMSTEASTQIRTTFHLQIAMENIAQLATISLLSPCKLDLQTRHSASGLVLTFQMDPASIFLTQNAILMAAYLTDMCASLGQPRDDIAITSPKDTLLLPEMRIVLVNNVGQAVWYRQEGSNEQLRLDAGKSTAYSWAQLDLPFCMEFSLDTSEKLWSEPCRIKHSAVTGRKLTKHGFLWVSHQLCKRQSIVTLHPTLTIRNHLKIPIRVAAKDFQCQISADARQCAMAKNLLDVSITSSDCPETKILVSLEGQAIFPAPLDPYYPTRDQTLVDIGVLRDNSAGVVHVGVHLSRTIKHATTDTYLGLRYTWLVLEVVPAFSITNELCHPILASLRDTTSEEDKEAHVCIPQGQTQIDTSVTPRQPSQLSVKWTDASMSINVALPGFHKDIDETILSKGYRIQISTIASKSTNTESRRALVVIRIRNNLFVQNDSSQAIRLQLCALSEYRQMESIALDANANGSLPCELRDHRILIRLGQTEDSDRDDCVWSTEIELLLGGPARICQVRAGSSFMSTFFVKLEGVSEMPSLRIRPSIVVFDHTDLDLYFASTDEILCIDEAAQTSPWCPKLYSVQMIREPSSSKPRGFFRSWIGFDTSDASERESQLFCRFVIGMMQGDTISWSEIVSIDLSFWRNDVLHTESEAHTYPAPSNRVDHQRVLIRNKDGKHQMVSYTVTMIDQSVHVLFFIDPAPPLILRNEWTSPLAISLMGVPSQAQVIGETHLMDFDWVLLEKQSNSIAKDTEFHAWILQSSSENEEFDSDVRRGGQKVRYKIGCPRLGWSQVIWQVQGIQFIKFPTSKSPVVFLVSSAYHAGTCCISIVCIDDPMETPKPPTTPKLCLQERPGSDIKLNFHFRSLLIHCLDEYQVVNGSHTRSGEFLYQELLRVAFWDLMILAVVGVPALEGLKADQKAGLLPHVEAFTIVSLCMKNMQVDDTSPESTYPVVMHFQRASKAQTDTDQIEPADPHKSLIGILAQSSYGQMKVMHQSCFFVRVIYVHTNRESHIAPYYHTIEMKMDAVAVQFEDAISSSLYRFVQPIMDAIPRSVNDAERKSLSWNERCLSEIRLTKQAPIYIGFLSLSELRFSITARTRLPILDSLNGTVLAFNAFQAAQISQFPDQILKELAASYVADTIMRTPMLLMSLNIFGNPAGFIRLLSAGVRDFLHHPLHAARTDGYNPWSVTKGLLTGAASFIRHTSEATLLSFAGFTYSISRTMDHISLPSNQKSRHDHKRSTELSSALRNGLGSIGTGVVDAATGVIANPIAIYNDRKSEGLETGMVDIMTGVGKGIVGVVARPVAGVASFLSHTSDGILYGSGIQRSPQRISEIAIGMEPITWHARCNPIQRYRLKVLLESHGDIVMAYANWTDLTPDTVHWLSEHNRTLLEGIDPSLPVALLASRDRMYLVGRFPMEELIIKSFSLSDIQVVEEDLMQPNKLAIGFREQNTGNSQTHYSVFWIHLQLDNRSRQTVCDQVRSRMSTASS</sequence>
<protein>
    <recommendedName>
        <fullName evidence="2">Chorein N-terminal domain-containing protein</fullName>
    </recommendedName>
</protein>
<dbReference type="OrthoDB" id="445152at2759"/>
<feature type="domain" description="Chorein N-terminal" evidence="2">
    <location>
        <begin position="10"/>
        <end position="213"/>
    </location>
</feature>
<dbReference type="Pfam" id="PF12624">
    <property type="entry name" value="VPS13_N"/>
    <property type="match status" value="1"/>
</dbReference>
<accession>A0A024G1K2</accession>
<reference evidence="3 4" key="1">
    <citation type="submission" date="2012-05" db="EMBL/GenBank/DDBJ databases">
        <title>Recombination and specialization in a pathogen metapopulation.</title>
        <authorList>
            <person name="Gardiner A."/>
            <person name="Kemen E."/>
            <person name="Schultz-Larsen T."/>
            <person name="MacLean D."/>
            <person name="Van Oosterhout C."/>
            <person name="Jones J.D.G."/>
        </authorList>
    </citation>
    <scope>NUCLEOTIDE SEQUENCE [LARGE SCALE GENOMIC DNA]</scope>
    <source>
        <strain evidence="3 4">Ac Nc2</strain>
    </source>
</reference>
<evidence type="ECO:0000313" key="4">
    <source>
        <dbReference type="Proteomes" id="UP000053237"/>
    </source>
</evidence>
<dbReference type="Proteomes" id="UP000053237">
    <property type="component" value="Unassembled WGS sequence"/>
</dbReference>
<name>A0A024G1K2_9STRA</name>